<organism evidence="5 6">
    <name type="scientific">Sphingomonas turrisvirgatae</name>
    <dbReference type="NCBI Taxonomy" id="1888892"/>
    <lineage>
        <taxon>Bacteria</taxon>
        <taxon>Pseudomonadati</taxon>
        <taxon>Pseudomonadota</taxon>
        <taxon>Alphaproteobacteria</taxon>
        <taxon>Sphingomonadales</taxon>
        <taxon>Sphingomonadaceae</taxon>
        <taxon>Sphingomonas</taxon>
    </lineage>
</organism>
<evidence type="ECO:0000259" key="4">
    <source>
        <dbReference type="Pfam" id="PF13579"/>
    </source>
</evidence>
<comment type="caution">
    <text evidence="5">The sequence shown here is derived from an EMBL/GenBank/DDBJ whole genome shotgun (WGS) entry which is preliminary data.</text>
</comment>
<dbReference type="InterPro" id="IPR001296">
    <property type="entry name" value="Glyco_trans_1"/>
</dbReference>
<feature type="domain" description="Glycosyltransferase subfamily 4-like N-terminal" evidence="4">
    <location>
        <begin position="16"/>
        <end position="143"/>
    </location>
</feature>
<feature type="domain" description="Glycosyl transferase family 1" evidence="3">
    <location>
        <begin position="197"/>
        <end position="346"/>
    </location>
</feature>
<keyword evidence="2" id="KW-0808">Transferase</keyword>
<evidence type="ECO:0000256" key="2">
    <source>
        <dbReference type="ARBA" id="ARBA00022679"/>
    </source>
</evidence>
<reference evidence="5 6" key="1">
    <citation type="submission" date="2016-08" db="EMBL/GenBank/DDBJ databases">
        <title>Draft genome of the agarase producing Sphingomonas sp. MCT13.</title>
        <authorList>
            <person name="D'Andrea M.M."/>
            <person name="Rossolini G.M."/>
            <person name="Thaller M.C."/>
        </authorList>
    </citation>
    <scope>NUCLEOTIDE SEQUENCE [LARGE SCALE GENOMIC DNA]</scope>
    <source>
        <strain evidence="5 6">MCT13</strain>
    </source>
</reference>
<dbReference type="RefSeq" id="WP_069319267.1">
    <property type="nucleotide sequence ID" value="NZ_MDDS01000008.1"/>
</dbReference>
<dbReference type="GO" id="GO:0016757">
    <property type="term" value="F:glycosyltransferase activity"/>
    <property type="evidence" value="ECO:0007669"/>
    <property type="project" value="UniProtKB-KW"/>
</dbReference>
<accession>A0A1E3LZ45</accession>
<name>A0A1E3LZ45_9SPHN</name>
<dbReference type="PANTHER" id="PTHR12526">
    <property type="entry name" value="GLYCOSYLTRANSFERASE"/>
    <property type="match status" value="1"/>
</dbReference>
<gene>
    <name evidence="5" type="ORF">BFL28_12085</name>
</gene>
<dbReference type="SUPFAM" id="SSF53756">
    <property type="entry name" value="UDP-Glycosyltransferase/glycogen phosphorylase"/>
    <property type="match status" value="1"/>
</dbReference>
<evidence type="ECO:0000256" key="1">
    <source>
        <dbReference type="ARBA" id="ARBA00022676"/>
    </source>
</evidence>
<evidence type="ECO:0000259" key="3">
    <source>
        <dbReference type="Pfam" id="PF00534"/>
    </source>
</evidence>
<protein>
    <recommendedName>
        <fullName evidence="7">Glycosyltransferase subfamily 4-like N-terminal domain-containing protein</fullName>
    </recommendedName>
</protein>
<evidence type="ECO:0000313" key="5">
    <source>
        <dbReference type="EMBL" id="ODP39092.1"/>
    </source>
</evidence>
<sequence length="376" mass="41237">MKIHIHTPSFFPSLVGMTYATHVHATMLRELGADVTVIAPASDDGAIAEAIDYRVRRFEVSGSGLPWSPLRGDVDGIMALTAADRPDIVIAEGWFTPGSVLLPRFRPHARHLVLASHGSADLSIERPSPAHVARSLAYRWEEATRTRSIIRQLSGAIILSAWEDRDRFCDVTWLRKAGTPTYVCPNVSTYTPTQGHALRADRVDLIQIGEMKPHKAPERAVQALAALPTRFHLNLVFPRETEHLAHVLSLAEGLGIRDRLHLVVGKKRSELEPIVAGSDVLLITSPSKDVQPIVAVDSLAKGLPFVSTDVGCMREFGGGIVTRADAMAEAVARICRDADTYAEFSRDACRYRDQSLTPDIARRSMLAMLSDMANQS</sequence>
<dbReference type="Pfam" id="PF00534">
    <property type="entry name" value="Glycos_transf_1"/>
    <property type="match status" value="1"/>
</dbReference>
<dbReference type="Gene3D" id="3.40.50.2000">
    <property type="entry name" value="Glycogen Phosphorylase B"/>
    <property type="match status" value="2"/>
</dbReference>
<dbReference type="OrthoDB" id="9790710at2"/>
<dbReference type="STRING" id="1888892.BFL28_12085"/>
<evidence type="ECO:0008006" key="7">
    <source>
        <dbReference type="Google" id="ProtNLM"/>
    </source>
</evidence>
<keyword evidence="1" id="KW-0328">Glycosyltransferase</keyword>
<keyword evidence="6" id="KW-1185">Reference proteome</keyword>
<evidence type="ECO:0000313" key="6">
    <source>
        <dbReference type="Proteomes" id="UP000094487"/>
    </source>
</evidence>
<dbReference type="Proteomes" id="UP000094487">
    <property type="component" value="Unassembled WGS sequence"/>
</dbReference>
<dbReference type="CDD" id="cd03801">
    <property type="entry name" value="GT4_PimA-like"/>
    <property type="match status" value="1"/>
</dbReference>
<dbReference type="EMBL" id="MDDS01000008">
    <property type="protein sequence ID" value="ODP39092.1"/>
    <property type="molecule type" value="Genomic_DNA"/>
</dbReference>
<dbReference type="PANTHER" id="PTHR12526:SF510">
    <property type="entry name" value="D-INOSITOL 3-PHOSPHATE GLYCOSYLTRANSFERASE"/>
    <property type="match status" value="1"/>
</dbReference>
<dbReference type="Pfam" id="PF13579">
    <property type="entry name" value="Glyco_trans_4_4"/>
    <property type="match status" value="1"/>
</dbReference>
<proteinExistence type="predicted"/>
<dbReference type="InterPro" id="IPR028098">
    <property type="entry name" value="Glyco_trans_4-like_N"/>
</dbReference>
<dbReference type="AlphaFoldDB" id="A0A1E3LZ45"/>